<dbReference type="OrthoDB" id="680805at2"/>
<dbReference type="STRING" id="477680.SAMN05421788_102226"/>
<organism evidence="1 2">
    <name type="scientific">Filimonas lacunae</name>
    <dbReference type="NCBI Taxonomy" id="477680"/>
    <lineage>
        <taxon>Bacteria</taxon>
        <taxon>Pseudomonadati</taxon>
        <taxon>Bacteroidota</taxon>
        <taxon>Chitinophagia</taxon>
        <taxon>Chitinophagales</taxon>
        <taxon>Chitinophagaceae</taxon>
        <taxon>Filimonas</taxon>
    </lineage>
</organism>
<keyword evidence="2" id="KW-1185">Reference proteome</keyword>
<proteinExistence type="predicted"/>
<dbReference type="RefSeq" id="WP_076377829.1">
    <property type="nucleotide sequence ID" value="NZ_AP017422.1"/>
</dbReference>
<gene>
    <name evidence="1" type="ORF">SAMN05421788_102226</name>
</gene>
<dbReference type="Proteomes" id="UP000186917">
    <property type="component" value="Unassembled WGS sequence"/>
</dbReference>
<name>A0A173MI52_9BACT</name>
<accession>A0A173MI52</accession>
<dbReference type="KEGG" id="fln:FLA_3170"/>
<reference evidence="2" key="1">
    <citation type="submission" date="2017-01" db="EMBL/GenBank/DDBJ databases">
        <authorList>
            <person name="Varghese N."/>
            <person name="Submissions S."/>
        </authorList>
    </citation>
    <scope>NUCLEOTIDE SEQUENCE [LARGE SCALE GENOMIC DNA]</scope>
    <source>
        <strain evidence="2">DSM 21054</strain>
    </source>
</reference>
<dbReference type="EMBL" id="FTOR01000002">
    <property type="protein sequence ID" value="SIS94315.1"/>
    <property type="molecule type" value="Genomic_DNA"/>
</dbReference>
<evidence type="ECO:0000313" key="1">
    <source>
        <dbReference type="EMBL" id="SIS94315.1"/>
    </source>
</evidence>
<sequence>MRHWLFEDMLAEYAAYIFDADDKQEREKLLLHYPYTVVVEGSFLEFANLDKWIKTQDNIKPAECLYYGKTGYDFGFIEYFFADLQQAAAVAGVAPHIYTLYSDWLYPIRLSKSNRYEDDVIYDPEDPLAIFQDGGE</sequence>
<evidence type="ECO:0000313" key="2">
    <source>
        <dbReference type="Proteomes" id="UP000186917"/>
    </source>
</evidence>
<protein>
    <submittedName>
        <fullName evidence="1">Uncharacterized protein</fullName>
    </submittedName>
</protein>
<dbReference type="AlphaFoldDB" id="A0A173MI52"/>